<accession>A0ABP9NVW2</accession>
<dbReference type="Pfam" id="PF07587">
    <property type="entry name" value="PSD1"/>
    <property type="match status" value="1"/>
</dbReference>
<evidence type="ECO:0000313" key="3">
    <source>
        <dbReference type="EMBL" id="GAA5134936.1"/>
    </source>
</evidence>
<evidence type="ECO:0000313" key="4">
    <source>
        <dbReference type="Proteomes" id="UP001499852"/>
    </source>
</evidence>
<evidence type="ECO:0000259" key="2">
    <source>
        <dbReference type="Pfam" id="PF07587"/>
    </source>
</evidence>
<name>A0ABP9NVW2_9BACT</name>
<gene>
    <name evidence="3" type="ORF">GCM10023213_07370</name>
</gene>
<protein>
    <recommendedName>
        <fullName evidence="2">DUF1553 domain-containing protein</fullName>
    </recommendedName>
</protein>
<dbReference type="Proteomes" id="UP001499852">
    <property type="component" value="Unassembled WGS sequence"/>
</dbReference>
<keyword evidence="4" id="KW-1185">Reference proteome</keyword>
<reference evidence="4" key="1">
    <citation type="journal article" date="2019" name="Int. J. Syst. Evol. Microbiol.">
        <title>The Global Catalogue of Microorganisms (GCM) 10K type strain sequencing project: providing services to taxonomists for standard genome sequencing and annotation.</title>
        <authorList>
            <consortium name="The Broad Institute Genomics Platform"/>
            <consortium name="The Broad Institute Genome Sequencing Center for Infectious Disease"/>
            <person name="Wu L."/>
            <person name="Ma J."/>
        </authorList>
    </citation>
    <scope>NUCLEOTIDE SEQUENCE [LARGE SCALE GENOMIC DNA]</scope>
    <source>
        <strain evidence="4">JCM 18053</strain>
    </source>
</reference>
<comment type="caution">
    <text evidence="3">The sequence shown here is derived from an EMBL/GenBank/DDBJ whole genome shotgun (WGS) entry which is preliminary data.</text>
</comment>
<evidence type="ECO:0000256" key="1">
    <source>
        <dbReference type="SAM" id="MobiDB-lite"/>
    </source>
</evidence>
<organism evidence="3 4">
    <name type="scientific">Prosthecobacter algae</name>
    <dbReference type="NCBI Taxonomy" id="1144682"/>
    <lineage>
        <taxon>Bacteria</taxon>
        <taxon>Pseudomonadati</taxon>
        <taxon>Verrucomicrobiota</taxon>
        <taxon>Verrucomicrobiia</taxon>
        <taxon>Verrucomicrobiales</taxon>
        <taxon>Verrucomicrobiaceae</taxon>
        <taxon>Prosthecobacter</taxon>
    </lineage>
</organism>
<feature type="region of interest" description="Disordered" evidence="1">
    <location>
        <begin position="1"/>
        <end position="25"/>
    </location>
</feature>
<dbReference type="InterPro" id="IPR022655">
    <property type="entry name" value="DUF1553"/>
</dbReference>
<proteinExistence type="predicted"/>
<dbReference type="EMBL" id="BAABIA010000002">
    <property type="protein sequence ID" value="GAA5134936.1"/>
    <property type="molecule type" value="Genomic_DNA"/>
</dbReference>
<sequence>MTGTADAMHGEGYVTGVQTQNRGPLDQISPHRSIYLPVMRNLPLESLYLLNSPCVMKAAEFVAQRLLTDRPKSEPHRVKLAYERIFNRPPTEAEI</sequence>
<feature type="domain" description="DUF1553" evidence="2">
    <location>
        <begin position="39"/>
        <end position="94"/>
    </location>
</feature>